<evidence type="ECO:0008006" key="3">
    <source>
        <dbReference type="Google" id="ProtNLM"/>
    </source>
</evidence>
<proteinExistence type="predicted"/>
<organism evidence="1 2">
    <name type="scientific">Agromyces rhizosphaerae</name>
    <dbReference type="NCBI Taxonomy" id="88374"/>
    <lineage>
        <taxon>Bacteria</taxon>
        <taxon>Bacillati</taxon>
        <taxon>Actinomycetota</taxon>
        <taxon>Actinomycetes</taxon>
        <taxon>Micrococcales</taxon>
        <taxon>Microbacteriaceae</taxon>
        <taxon>Agromyces</taxon>
    </lineage>
</organism>
<sequence>MAVGGMQQAMGAEALEAATGRDWEGWFAVLDAAGAASWTHPATVKWLVARHDVDPWWTQGIVVGYQQARGIRQPGQRQDGTFEASVSKTLPFETDAALDAAVRVVSAELGRAPDAENRTAKHPNARWKLDDGEKLAAQATPGGAKTSITLTWSRMADGERFAEVKERLRTWLARAAG</sequence>
<name>A0A9W6FQ66_9MICO</name>
<reference evidence="1" key="1">
    <citation type="submission" date="2022-12" db="EMBL/GenBank/DDBJ databases">
        <title>Reference genome sequencing for broad-spectrum identification of bacterial and archaeal isolates by mass spectrometry.</title>
        <authorList>
            <person name="Sekiguchi Y."/>
            <person name="Tourlousse D.M."/>
        </authorList>
    </citation>
    <scope>NUCLEOTIDE SEQUENCE</scope>
    <source>
        <strain evidence="1">14</strain>
    </source>
</reference>
<dbReference type="EMBL" id="BSDP01000001">
    <property type="protein sequence ID" value="GLI28261.1"/>
    <property type="molecule type" value="Genomic_DNA"/>
</dbReference>
<dbReference type="RefSeq" id="WP_281885480.1">
    <property type="nucleotide sequence ID" value="NZ_BSDP01000001.1"/>
</dbReference>
<keyword evidence="2" id="KW-1185">Reference proteome</keyword>
<accession>A0A9W6FQ66</accession>
<gene>
    <name evidence="1" type="ORF">ARHIZOSPH14_25030</name>
</gene>
<comment type="caution">
    <text evidence="1">The sequence shown here is derived from an EMBL/GenBank/DDBJ whole genome shotgun (WGS) entry which is preliminary data.</text>
</comment>
<protein>
    <recommendedName>
        <fullName evidence="3">DUF4287 domain-containing protein</fullName>
    </recommendedName>
</protein>
<evidence type="ECO:0000313" key="1">
    <source>
        <dbReference type="EMBL" id="GLI28261.1"/>
    </source>
</evidence>
<evidence type="ECO:0000313" key="2">
    <source>
        <dbReference type="Proteomes" id="UP001144396"/>
    </source>
</evidence>
<dbReference type="AlphaFoldDB" id="A0A9W6FQ66"/>
<dbReference type="Proteomes" id="UP001144396">
    <property type="component" value="Unassembled WGS sequence"/>
</dbReference>